<feature type="transmembrane region" description="Helical" evidence="10">
    <location>
        <begin position="39"/>
        <end position="62"/>
    </location>
</feature>
<proteinExistence type="inferred from homology"/>
<dbReference type="PATRIC" id="fig|361041.3.peg.1133"/>
<feature type="transmembrane region" description="Helical" evidence="10">
    <location>
        <begin position="402"/>
        <end position="422"/>
    </location>
</feature>
<keyword evidence="12" id="KW-1185">Reference proteome</keyword>
<protein>
    <recommendedName>
        <fullName evidence="13">Multidrug resistance protein NorM</fullName>
    </recommendedName>
</protein>
<evidence type="ECO:0000256" key="1">
    <source>
        <dbReference type="ARBA" id="ARBA00004651"/>
    </source>
</evidence>
<dbReference type="OrthoDB" id="8436783at2"/>
<comment type="caution">
    <text evidence="11">The sequence shown here is derived from an EMBL/GenBank/DDBJ whole genome shotgun (WGS) entry which is preliminary data.</text>
</comment>
<dbReference type="PANTHER" id="PTHR47019">
    <property type="entry name" value="LIPID II FLIPPASE MURJ"/>
    <property type="match status" value="1"/>
</dbReference>
<feature type="transmembrane region" description="Helical" evidence="10">
    <location>
        <begin position="153"/>
        <end position="174"/>
    </location>
</feature>
<evidence type="ECO:0000256" key="9">
    <source>
        <dbReference type="ARBA" id="ARBA00061532"/>
    </source>
</evidence>
<feature type="transmembrane region" description="Helical" evidence="10">
    <location>
        <begin position="217"/>
        <end position="242"/>
    </location>
</feature>
<comment type="similarity">
    <text evidence="9">Belongs to the MurJ/MviN family.</text>
</comment>
<keyword evidence="7 10" id="KW-0472">Membrane</keyword>
<evidence type="ECO:0000256" key="3">
    <source>
        <dbReference type="ARBA" id="ARBA00022692"/>
    </source>
</evidence>
<gene>
    <name evidence="11" type="ORF">VW35_08915</name>
</gene>
<feature type="transmembrane region" description="Helical" evidence="10">
    <location>
        <begin position="376"/>
        <end position="396"/>
    </location>
</feature>
<keyword evidence="6 10" id="KW-1133">Transmembrane helix</keyword>
<feature type="transmembrane region" description="Helical" evidence="10">
    <location>
        <begin position="180"/>
        <end position="205"/>
    </location>
</feature>
<dbReference type="GO" id="GO:0009252">
    <property type="term" value="P:peptidoglycan biosynthetic process"/>
    <property type="evidence" value="ECO:0007669"/>
    <property type="project" value="UniProtKB-KW"/>
</dbReference>
<name>A0A0F5LA77_9HYPH</name>
<evidence type="ECO:0000256" key="7">
    <source>
        <dbReference type="ARBA" id="ARBA00023136"/>
    </source>
</evidence>
<accession>A0A0F5LA77</accession>
<evidence type="ECO:0000256" key="8">
    <source>
        <dbReference type="ARBA" id="ARBA00060041"/>
    </source>
</evidence>
<dbReference type="InterPro" id="IPR004268">
    <property type="entry name" value="MurJ"/>
</dbReference>
<keyword evidence="2" id="KW-1003">Cell membrane</keyword>
<feature type="transmembrane region" description="Helical" evidence="10">
    <location>
        <begin position="83"/>
        <end position="106"/>
    </location>
</feature>
<dbReference type="EMBL" id="LAJG01000015">
    <property type="protein sequence ID" value="KKB79301.1"/>
    <property type="molecule type" value="Genomic_DNA"/>
</dbReference>
<feature type="transmembrane region" description="Helical" evidence="10">
    <location>
        <begin position="262"/>
        <end position="284"/>
    </location>
</feature>
<dbReference type="InterPro" id="IPR051050">
    <property type="entry name" value="Lipid_II_flippase_MurJ/MviN"/>
</dbReference>
<evidence type="ECO:0000256" key="10">
    <source>
        <dbReference type="SAM" id="Phobius"/>
    </source>
</evidence>
<keyword evidence="4" id="KW-0133">Cell shape</keyword>
<dbReference type="GO" id="GO:0005886">
    <property type="term" value="C:plasma membrane"/>
    <property type="evidence" value="ECO:0007669"/>
    <property type="project" value="UniProtKB-SubCell"/>
</dbReference>
<reference evidence="11 12" key="1">
    <citation type="submission" date="2015-03" db="EMBL/GenBank/DDBJ databases">
        <authorList>
            <person name="Hassan Y.I."/>
            <person name="Lepp D."/>
            <person name="Zhou T."/>
        </authorList>
    </citation>
    <scope>NUCLEOTIDE SEQUENCE [LARGE SCALE GENOMIC DNA]</scope>
    <source>
        <strain evidence="11 12">GH2-10</strain>
    </source>
</reference>
<feature type="transmembrane region" description="Helical" evidence="10">
    <location>
        <begin position="305"/>
        <end position="324"/>
    </location>
</feature>
<dbReference type="GO" id="GO:0034204">
    <property type="term" value="P:lipid translocation"/>
    <property type="evidence" value="ECO:0007669"/>
    <property type="project" value="TreeGrafter"/>
</dbReference>
<dbReference type="Proteomes" id="UP000033514">
    <property type="component" value="Unassembled WGS sequence"/>
</dbReference>
<evidence type="ECO:0000256" key="4">
    <source>
        <dbReference type="ARBA" id="ARBA00022960"/>
    </source>
</evidence>
<dbReference type="RefSeq" id="WP_046142707.1">
    <property type="nucleotide sequence ID" value="NZ_LAJG01000015.1"/>
</dbReference>
<keyword evidence="5" id="KW-0573">Peptidoglycan synthesis</keyword>
<keyword evidence="3 10" id="KW-0812">Transmembrane</keyword>
<dbReference type="GO" id="GO:0008360">
    <property type="term" value="P:regulation of cell shape"/>
    <property type="evidence" value="ECO:0007669"/>
    <property type="project" value="UniProtKB-KW"/>
</dbReference>
<evidence type="ECO:0000256" key="6">
    <source>
        <dbReference type="ARBA" id="ARBA00022989"/>
    </source>
</evidence>
<evidence type="ECO:0008006" key="13">
    <source>
        <dbReference type="Google" id="ProtNLM"/>
    </source>
</evidence>
<organism evidence="11 12">
    <name type="scientific">Devosia soli</name>
    <dbReference type="NCBI Taxonomy" id="361041"/>
    <lineage>
        <taxon>Bacteria</taxon>
        <taxon>Pseudomonadati</taxon>
        <taxon>Pseudomonadota</taxon>
        <taxon>Alphaproteobacteria</taxon>
        <taxon>Hyphomicrobiales</taxon>
        <taxon>Devosiaceae</taxon>
        <taxon>Devosia</taxon>
    </lineage>
</organism>
<dbReference type="Pfam" id="PF03023">
    <property type="entry name" value="MurJ"/>
    <property type="match status" value="1"/>
</dbReference>
<dbReference type="STRING" id="361041.VW35_08915"/>
<feature type="transmembrane region" description="Helical" evidence="10">
    <location>
        <begin position="344"/>
        <end position="364"/>
    </location>
</feature>
<evidence type="ECO:0000256" key="5">
    <source>
        <dbReference type="ARBA" id="ARBA00022984"/>
    </source>
</evidence>
<dbReference type="AlphaFoldDB" id="A0A0F5LA77"/>
<evidence type="ECO:0000313" key="12">
    <source>
        <dbReference type="Proteomes" id="UP000033514"/>
    </source>
</evidence>
<dbReference type="GO" id="GO:0015648">
    <property type="term" value="F:lipid-linked peptidoglycan transporter activity"/>
    <property type="evidence" value="ECO:0007669"/>
    <property type="project" value="TreeGrafter"/>
</dbReference>
<evidence type="ECO:0000256" key="2">
    <source>
        <dbReference type="ARBA" id="ARBA00022475"/>
    </source>
</evidence>
<dbReference type="PANTHER" id="PTHR47019:SF1">
    <property type="entry name" value="LIPID II FLIPPASE MURJ"/>
    <property type="match status" value="1"/>
</dbReference>
<feature type="transmembrane region" description="Helical" evidence="10">
    <location>
        <begin position="126"/>
        <end position="146"/>
    </location>
</feature>
<comment type="function">
    <text evidence="8">Involved in peptidoglycan biosynthesis. Transports lipid-linked peptidoglycan precursors from the inner to the outer leaflet of the cytoplasmic membrane.</text>
</comment>
<feature type="transmembrane region" description="Helical" evidence="10">
    <location>
        <begin position="7"/>
        <end position="27"/>
    </location>
</feature>
<sequence>MKRQITVIAILTIVSQLAAFVKLWVTARTFGVDAAVDGYNLALVVPVLLSSSLSGIVQTGLFPVRGQIAARESAEDVDAFERAVLLGLLLLGLGLSIVLALAMSLITSWVAGDASEATQQAFKLAFLPLISLLALNVVGDCTGYLLAMRNRFAIAAGAPVANGLIGALILLVFNDGGVSALVWSTVVGVALQVSICIYGLSTLRLNLIGALPPRRSFAAAVVDMARLGVWMVPGVILSNLVLSLPQVWITGFGDGAVSAFGYALRLHLAAIQLIIMASSTVILAKFAELVWTQQTQQVDKIMRNSVLAGWAIGILGVLCVGLIGEPTLNILLDGKFTPDAAHRVSMHWLIVTASLPCTIMSNIYAKLWQAQGKPFLMTLLSAMNLGIMYVTFMLVSTSFFEYSGAVALTAGATISAFLAVIIEWYRRSHARSVGAI</sequence>
<comment type="subcellular location">
    <subcellularLocation>
        <location evidence="1">Cell membrane</location>
        <topology evidence="1">Multi-pass membrane protein</topology>
    </subcellularLocation>
</comment>
<evidence type="ECO:0000313" key="11">
    <source>
        <dbReference type="EMBL" id="KKB79301.1"/>
    </source>
</evidence>